<gene>
    <name evidence="1" type="ORF">DHETER_LOCUS105</name>
</gene>
<dbReference type="EMBL" id="CAJVPU010000041">
    <property type="protein sequence ID" value="CAG8438790.1"/>
    <property type="molecule type" value="Genomic_DNA"/>
</dbReference>
<sequence length="100" mass="11215">MPTIKVGLKDKKSKKNEALNDVCDDKISKLSHRLVFKQSQECKGLSAHHQGSNGTNNEQTVASFSDKSERQSLAFAVSQELLEQLLSKLAHRLNHCLKRI</sequence>
<name>A0ACA9JVP4_9GLOM</name>
<reference evidence="1" key="1">
    <citation type="submission" date="2021-06" db="EMBL/GenBank/DDBJ databases">
        <authorList>
            <person name="Kallberg Y."/>
            <person name="Tangrot J."/>
            <person name="Rosling A."/>
        </authorList>
    </citation>
    <scope>NUCLEOTIDE SEQUENCE</scope>
    <source>
        <strain evidence="1">IL203A</strain>
    </source>
</reference>
<dbReference type="Proteomes" id="UP000789702">
    <property type="component" value="Unassembled WGS sequence"/>
</dbReference>
<evidence type="ECO:0000313" key="2">
    <source>
        <dbReference type="Proteomes" id="UP000789702"/>
    </source>
</evidence>
<comment type="caution">
    <text evidence="1">The sequence shown here is derived from an EMBL/GenBank/DDBJ whole genome shotgun (WGS) entry which is preliminary data.</text>
</comment>
<proteinExistence type="predicted"/>
<keyword evidence="2" id="KW-1185">Reference proteome</keyword>
<protein>
    <submittedName>
        <fullName evidence="1">7347_t:CDS:1</fullName>
    </submittedName>
</protein>
<accession>A0ACA9JVP4</accession>
<organism evidence="1 2">
    <name type="scientific">Dentiscutata heterogama</name>
    <dbReference type="NCBI Taxonomy" id="1316150"/>
    <lineage>
        <taxon>Eukaryota</taxon>
        <taxon>Fungi</taxon>
        <taxon>Fungi incertae sedis</taxon>
        <taxon>Mucoromycota</taxon>
        <taxon>Glomeromycotina</taxon>
        <taxon>Glomeromycetes</taxon>
        <taxon>Diversisporales</taxon>
        <taxon>Gigasporaceae</taxon>
        <taxon>Dentiscutata</taxon>
    </lineage>
</organism>
<evidence type="ECO:0000313" key="1">
    <source>
        <dbReference type="EMBL" id="CAG8438790.1"/>
    </source>
</evidence>